<feature type="transmembrane region" description="Helical" evidence="1">
    <location>
        <begin position="51"/>
        <end position="71"/>
    </location>
</feature>
<reference evidence="3" key="1">
    <citation type="journal article" date="2019" name="Int. J. Syst. Evol. Microbiol.">
        <title>The Global Catalogue of Microorganisms (GCM) 10K type strain sequencing project: providing services to taxonomists for standard genome sequencing and annotation.</title>
        <authorList>
            <consortium name="The Broad Institute Genomics Platform"/>
            <consortium name="The Broad Institute Genome Sequencing Center for Infectious Disease"/>
            <person name="Wu L."/>
            <person name="Ma J."/>
        </authorList>
    </citation>
    <scope>NUCLEOTIDE SEQUENCE [LARGE SCALE GENOMIC DNA]</scope>
    <source>
        <strain evidence="3">KCTC 13528</strain>
    </source>
</reference>
<comment type="caution">
    <text evidence="2">The sequence shown here is derived from an EMBL/GenBank/DDBJ whole genome shotgun (WGS) entry which is preliminary data.</text>
</comment>
<name>A0ABW5ZNL5_9BACL</name>
<dbReference type="EMBL" id="JBHUPG010000031">
    <property type="protein sequence ID" value="MFD2913283.1"/>
    <property type="molecule type" value="Genomic_DNA"/>
</dbReference>
<keyword evidence="3" id="KW-1185">Reference proteome</keyword>
<evidence type="ECO:0000313" key="3">
    <source>
        <dbReference type="Proteomes" id="UP001597561"/>
    </source>
</evidence>
<protein>
    <submittedName>
        <fullName evidence="2">Uncharacterized protein</fullName>
    </submittedName>
</protein>
<evidence type="ECO:0000256" key="1">
    <source>
        <dbReference type="SAM" id="Phobius"/>
    </source>
</evidence>
<gene>
    <name evidence="2" type="ORF">ACFS5P_15455</name>
</gene>
<accession>A0ABW5ZNL5</accession>
<keyword evidence="1" id="KW-0812">Transmembrane</keyword>
<organism evidence="2 3">
    <name type="scientific">Jeotgalibacillus terrae</name>
    <dbReference type="NCBI Taxonomy" id="587735"/>
    <lineage>
        <taxon>Bacteria</taxon>
        <taxon>Bacillati</taxon>
        <taxon>Bacillota</taxon>
        <taxon>Bacilli</taxon>
        <taxon>Bacillales</taxon>
        <taxon>Caryophanaceae</taxon>
        <taxon>Jeotgalibacillus</taxon>
    </lineage>
</organism>
<dbReference type="RefSeq" id="WP_204728211.1">
    <property type="nucleotide sequence ID" value="NZ_JAFBDK010000003.1"/>
</dbReference>
<evidence type="ECO:0000313" key="2">
    <source>
        <dbReference type="EMBL" id="MFD2913283.1"/>
    </source>
</evidence>
<proteinExistence type="predicted"/>
<keyword evidence="1" id="KW-1133">Transmembrane helix</keyword>
<keyword evidence="1" id="KW-0472">Membrane</keyword>
<sequence>MNKYEMTAWLCLAGGMLVWILILVVERDSPINFLLPVFGLTGTVSAAADRRIWLAIANALMMISPLVVLLIKELVHA</sequence>
<dbReference type="Proteomes" id="UP001597561">
    <property type="component" value="Unassembled WGS sequence"/>
</dbReference>